<keyword evidence="4" id="KW-1185">Reference proteome</keyword>
<dbReference type="Proteomes" id="UP001388259">
    <property type="component" value="Unassembled WGS sequence"/>
</dbReference>
<protein>
    <submittedName>
        <fullName evidence="1">Na(+)-translocating NADH-quinone reductase subunit F</fullName>
    </submittedName>
</protein>
<accession>A0AB35YXQ4</accession>
<gene>
    <name evidence="2" type="ORF">VZD24_14755</name>
    <name evidence="1" type="ORF">VZD85_14760</name>
</gene>
<dbReference type="AlphaFoldDB" id="A0AB35YXQ4"/>
<evidence type="ECO:0000313" key="4">
    <source>
        <dbReference type="Proteomes" id="UP001390963"/>
    </source>
</evidence>
<dbReference type="EMBL" id="JAZBJM010000017">
    <property type="protein sequence ID" value="MEM0519621.1"/>
    <property type="molecule type" value="Genomic_DNA"/>
</dbReference>
<proteinExistence type="predicted"/>
<organism evidence="1 3">
    <name type="scientific">Aequorivita flava</name>
    <dbReference type="NCBI Taxonomy" id="3114371"/>
    <lineage>
        <taxon>Bacteria</taxon>
        <taxon>Pseudomonadati</taxon>
        <taxon>Bacteroidota</taxon>
        <taxon>Flavobacteriia</taxon>
        <taxon>Flavobacteriales</taxon>
        <taxon>Flavobacteriaceae</taxon>
        <taxon>Aequorivita</taxon>
    </lineage>
</organism>
<evidence type="ECO:0000313" key="2">
    <source>
        <dbReference type="EMBL" id="MEM0574783.1"/>
    </source>
</evidence>
<sequence length="152" mass="17120">MKTTKRLDNALTKLYVAFHENMLNPECCMHCAVGNICNNTDSWKHLSDAHGSLQLNYVGLVHEKLGRKFYGYSPLELLNIEAEFLKGCGYTLPLNYRNSKPKNPTSKDTLLKGLSAATAYLCKLDNVQNVMDYSSLFITEKPNTISKQLARV</sequence>
<reference evidence="1 4" key="1">
    <citation type="submission" date="2024-01" db="EMBL/GenBank/DDBJ databases">
        <title>Aequorivita flavus sp. nov., isolated from deep-sea sediment.</title>
        <authorList>
            <person name="Chen X."/>
        </authorList>
    </citation>
    <scope>NUCLEOTIDE SEQUENCE</scope>
    <source>
        <strain evidence="1">MCCC 1A16923</strain>
        <strain evidence="2 4">MCCC 1A16935</strain>
    </source>
</reference>
<dbReference type="Proteomes" id="UP001390963">
    <property type="component" value="Unassembled WGS sequence"/>
</dbReference>
<evidence type="ECO:0000313" key="3">
    <source>
        <dbReference type="Proteomes" id="UP001388259"/>
    </source>
</evidence>
<dbReference type="RefSeq" id="WP_279449471.1">
    <property type="nucleotide sequence ID" value="NZ_JAZBJM010000017.1"/>
</dbReference>
<name>A0AB35YXQ4_9FLAO</name>
<evidence type="ECO:0000313" key="1">
    <source>
        <dbReference type="EMBL" id="MEM0519621.1"/>
    </source>
</evidence>
<comment type="caution">
    <text evidence="1">The sequence shown here is derived from an EMBL/GenBank/DDBJ whole genome shotgun (WGS) entry which is preliminary data.</text>
</comment>
<dbReference type="EMBL" id="JBANCF010000019">
    <property type="protein sequence ID" value="MEM0574783.1"/>
    <property type="molecule type" value="Genomic_DNA"/>
</dbReference>